<dbReference type="Proteomes" id="UP001324427">
    <property type="component" value="Unassembled WGS sequence"/>
</dbReference>
<evidence type="ECO:0000313" key="2">
    <source>
        <dbReference type="Proteomes" id="UP001324427"/>
    </source>
</evidence>
<accession>A0AAV9JUK0</accession>
<gene>
    <name evidence="1" type="ORF">LTR36_008550</name>
</gene>
<evidence type="ECO:0000313" key="1">
    <source>
        <dbReference type="EMBL" id="KAK4548777.1"/>
    </source>
</evidence>
<sequence>MNFLDEPPLLRSATVSFGDMVSFGRATRELLNYFATRPATEMKRLEAVRVGVIFVIGYKAHITLEIPGLATAWKFAAANIPVDDDLVPDWMFEPGPIAERLRSEALREANYEVVQMTLEVSLQSNVESYSEVPTHLWRFFAMDNRDGVLKLQLKGRLDSRTRLADFTISLTELCGNASVTKYYIWHTPARWDFNEGIDV</sequence>
<reference evidence="1 2" key="1">
    <citation type="submission" date="2021-11" db="EMBL/GenBank/DDBJ databases">
        <title>Black yeast isolated from Biological Soil Crust.</title>
        <authorList>
            <person name="Kurbessoian T."/>
        </authorList>
    </citation>
    <scope>NUCLEOTIDE SEQUENCE [LARGE SCALE GENOMIC DNA]</scope>
    <source>
        <strain evidence="1 2">CCFEE 5522</strain>
    </source>
</reference>
<dbReference type="EMBL" id="JAVFHQ010000006">
    <property type="protein sequence ID" value="KAK4548777.1"/>
    <property type="molecule type" value="Genomic_DNA"/>
</dbReference>
<dbReference type="AlphaFoldDB" id="A0AAV9JUK0"/>
<organism evidence="1 2">
    <name type="scientific">Oleoguttula mirabilis</name>
    <dbReference type="NCBI Taxonomy" id="1507867"/>
    <lineage>
        <taxon>Eukaryota</taxon>
        <taxon>Fungi</taxon>
        <taxon>Dikarya</taxon>
        <taxon>Ascomycota</taxon>
        <taxon>Pezizomycotina</taxon>
        <taxon>Dothideomycetes</taxon>
        <taxon>Dothideomycetidae</taxon>
        <taxon>Mycosphaerellales</taxon>
        <taxon>Teratosphaeriaceae</taxon>
        <taxon>Oleoguttula</taxon>
    </lineage>
</organism>
<name>A0AAV9JUK0_9PEZI</name>
<keyword evidence="2" id="KW-1185">Reference proteome</keyword>
<protein>
    <submittedName>
        <fullName evidence="1">Uncharacterized protein</fullName>
    </submittedName>
</protein>
<comment type="caution">
    <text evidence="1">The sequence shown here is derived from an EMBL/GenBank/DDBJ whole genome shotgun (WGS) entry which is preliminary data.</text>
</comment>
<proteinExistence type="predicted"/>